<dbReference type="AlphaFoldDB" id="E1YCX7"/>
<feature type="region of interest" description="Disordered" evidence="2">
    <location>
        <begin position="1"/>
        <end position="29"/>
    </location>
</feature>
<accession>E1YCX7</accession>
<evidence type="ECO:0000256" key="1">
    <source>
        <dbReference type="SAM" id="Coils"/>
    </source>
</evidence>
<evidence type="ECO:0000256" key="2">
    <source>
        <dbReference type="SAM" id="MobiDB-lite"/>
    </source>
</evidence>
<organism evidence="3">
    <name type="scientific">uncultured Desulfobacterium sp</name>
    <dbReference type="NCBI Taxonomy" id="201089"/>
    <lineage>
        <taxon>Bacteria</taxon>
        <taxon>Pseudomonadati</taxon>
        <taxon>Thermodesulfobacteriota</taxon>
        <taxon>Desulfobacteria</taxon>
        <taxon>Desulfobacterales</taxon>
        <taxon>Desulfobacteriaceae</taxon>
        <taxon>Desulfobacterium</taxon>
        <taxon>environmental samples</taxon>
    </lineage>
</organism>
<reference evidence="3" key="1">
    <citation type="journal article" date="2011" name="Environ. Microbiol.">
        <title>Genomic insights into the metabolic potential of the polycyclic aromatic hydrocarbon degrading sulfate-reducing Deltaproteobacterium N47.</title>
        <authorList>
            <person name="Bergmann F."/>
            <person name="Selesi D."/>
            <person name="Weinmaier T."/>
            <person name="Tischler P."/>
            <person name="Rattei T."/>
            <person name="Meckenstock R.U."/>
        </authorList>
    </citation>
    <scope>NUCLEOTIDE SEQUENCE</scope>
</reference>
<gene>
    <name evidence="3" type="ORF">N47_G37450</name>
</gene>
<evidence type="ECO:0000313" key="3">
    <source>
        <dbReference type="EMBL" id="CBX28421.1"/>
    </source>
</evidence>
<dbReference type="EMBL" id="FR695868">
    <property type="protein sequence ID" value="CBX28421.1"/>
    <property type="molecule type" value="Genomic_DNA"/>
</dbReference>
<name>E1YCX7_9BACT</name>
<sequence>MSDDFYDDYDDRDDFTDDVPEEEYTSEEPLEPEIEWIGLNGCDVPSWKDIAFFGVMSEEIAEEQRKIEMLRKQFEDEEDIY</sequence>
<protein>
    <submittedName>
        <fullName evidence="3">Uncharacterized protein</fullName>
    </submittedName>
</protein>
<proteinExistence type="predicted"/>
<keyword evidence="1" id="KW-0175">Coiled coil</keyword>
<feature type="coiled-coil region" evidence="1">
    <location>
        <begin position="53"/>
        <end position="80"/>
    </location>
</feature>